<dbReference type="Proteomes" id="UP000001798">
    <property type="component" value="Chromosome 15"/>
</dbReference>
<proteinExistence type="predicted"/>
<dbReference type="OrthoDB" id="4337792at2759"/>
<dbReference type="VEuPathDB" id="FungiDB:Bcin15g00120"/>
<reference evidence="2 3" key="1">
    <citation type="journal article" date="2011" name="PLoS Genet.">
        <title>Genomic analysis of the necrotrophic fungal pathogens Sclerotinia sclerotiorum and Botrytis cinerea.</title>
        <authorList>
            <person name="Amselem J."/>
            <person name="Cuomo C.A."/>
            <person name="van Kan J.A."/>
            <person name="Viaud M."/>
            <person name="Benito E.P."/>
            <person name="Couloux A."/>
            <person name="Coutinho P.M."/>
            <person name="de Vries R.P."/>
            <person name="Dyer P.S."/>
            <person name="Fillinger S."/>
            <person name="Fournier E."/>
            <person name="Gout L."/>
            <person name="Hahn M."/>
            <person name="Kohn L."/>
            <person name="Lapalu N."/>
            <person name="Plummer K.M."/>
            <person name="Pradier J.M."/>
            <person name="Quevillon E."/>
            <person name="Sharon A."/>
            <person name="Simon A."/>
            <person name="ten Have A."/>
            <person name="Tudzynski B."/>
            <person name="Tudzynski P."/>
            <person name="Wincker P."/>
            <person name="Andrew M."/>
            <person name="Anthouard V."/>
            <person name="Beever R.E."/>
            <person name="Beffa R."/>
            <person name="Benoit I."/>
            <person name="Bouzid O."/>
            <person name="Brault B."/>
            <person name="Chen Z."/>
            <person name="Choquer M."/>
            <person name="Collemare J."/>
            <person name="Cotton P."/>
            <person name="Danchin E.G."/>
            <person name="Da Silva C."/>
            <person name="Gautier A."/>
            <person name="Giraud C."/>
            <person name="Giraud T."/>
            <person name="Gonzalez C."/>
            <person name="Grossetete S."/>
            <person name="Guldener U."/>
            <person name="Henrissat B."/>
            <person name="Howlett B.J."/>
            <person name="Kodira C."/>
            <person name="Kretschmer M."/>
            <person name="Lappartient A."/>
            <person name="Leroch M."/>
            <person name="Levis C."/>
            <person name="Mauceli E."/>
            <person name="Neuveglise C."/>
            <person name="Oeser B."/>
            <person name="Pearson M."/>
            <person name="Poulain J."/>
            <person name="Poussereau N."/>
            <person name="Quesneville H."/>
            <person name="Rascle C."/>
            <person name="Schumacher J."/>
            <person name="Segurens B."/>
            <person name="Sexton A."/>
            <person name="Silva E."/>
            <person name="Sirven C."/>
            <person name="Soanes D.M."/>
            <person name="Talbot N.J."/>
            <person name="Templeton M."/>
            <person name="Yandava C."/>
            <person name="Yarden O."/>
            <person name="Zeng Q."/>
            <person name="Rollins J.A."/>
            <person name="Lebrun M.H."/>
            <person name="Dickman M."/>
        </authorList>
    </citation>
    <scope>NUCLEOTIDE SEQUENCE [LARGE SCALE GENOMIC DNA]</scope>
    <source>
        <strain evidence="2 3">B05.10</strain>
    </source>
</reference>
<gene>
    <name evidence="2" type="ORF">BCIN_15g00120</name>
</gene>
<feature type="compositionally biased region" description="Acidic residues" evidence="1">
    <location>
        <begin position="1"/>
        <end position="12"/>
    </location>
</feature>
<organism evidence="2 3">
    <name type="scientific">Botryotinia fuckeliana (strain B05.10)</name>
    <name type="common">Noble rot fungus</name>
    <name type="synonym">Botrytis cinerea</name>
    <dbReference type="NCBI Taxonomy" id="332648"/>
    <lineage>
        <taxon>Eukaryota</taxon>
        <taxon>Fungi</taxon>
        <taxon>Dikarya</taxon>
        <taxon>Ascomycota</taxon>
        <taxon>Pezizomycotina</taxon>
        <taxon>Leotiomycetes</taxon>
        <taxon>Helotiales</taxon>
        <taxon>Sclerotiniaceae</taxon>
        <taxon>Botrytis</taxon>
    </lineage>
</organism>
<name>A0A384K3M8_BOTFB</name>
<evidence type="ECO:0000256" key="1">
    <source>
        <dbReference type="SAM" id="MobiDB-lite"/>
    </source>
</evidence>
<dbReference type="GeneID" id="5429255"/>
<dbReference type="RefSeq" id="XP_024553141.1">
    <property type="nucleotide sequence ID" value="XM_024697326.1"/>
</dbReference>
<reference evidence="2 3" key="3">
    <citation type="journal article" date="2017" name="Mol. Plant Pathol.">
        <title>A gapless genome sequence of the fungus Botrytis cinerea.</title>
        <authorList>
            <person name="Van Kan J.A."/>
            <person name="Stassen J.H."/>
            <person name="Mosbach A."/>
            <person name="Van Der Lee T.A."/>
            <person name="Faino L."/>
            <person name="Farmer A.D."/>
            <person name="Papasotiriou D.G."/>
            <person name="Zhou S."/>
            <person name="Seidl M.F."/>
            <person name="Cottam E."/>
            <person name="Edel D."/>
            <person name="Hahn M."/>
            <person name="Schwartz D.C."/>
            <person name="Dietrich R.A."/>
            <person name="Widdison S."/>
            <person name="Scalliet G."/>
        </authorList>
    </citation>
    <scope>NUCLEOTIDE SEQUENCE [LARGE SCALE GENOMIC DNA]</scope>
    <source>
        <strain evidence="2 3">B05.10</strain>
    </source>
</reference>
<dbReference type="AlphaFoldDB" id="A0A384K3M8"/>
<dbReference type="EMBL" id="CP009819">
    <property type="protein sequence ID" value="ATZ57430.1"/>
    <property type="molecule type" value="Genomic_DNA"/>
</dbReference>
<feature type="region of interest" description="Disordered" evidence="1">
    <location>
        <begin position="1"/>
        <end position="20"/>
    </location>
</feature>
<evidence type="ECO:0000313" key="2">
    <source>
        <dbReference type="EMBL" id="ATZ57430.1"/>
    </source>
</evidence>
<protein>
    <submittedName>
        <fullName evidence="2">Uncharacterized protein</fullName>
    </submittedName>
</protein>
<reference evidence="2 3" key="2">
    <citation type="journal article" date="2012" name="Eukaryot. Cell">
        <title>Genome update of Botrytis cinerea strains B05.10 and T4.</title>
        <authorList>
            <person name="Staats M."/>
            <person name="van Kan J.A."/>
        </authorList>
    </citation>
    <scope>NUCLEOTIDE SEQUENCE [LARGE SCALE GENOMIC DNA]</scope>
    <source>
        <strain evidence="2 3">B05.10</strain>
    </source>
</reference>
<accession>A0A384K3M8</accession>
<keyword evidence="3" id="KW-1185">Reference proteome</keyword>
<sequence>MSDFEPELEPEPEHERRRRRPAVIAVHAPFVGDAKSNAIECFHVAIV</sequence>
<evidence type="ECO:0000313" key="3">
    <source>
        <dbReference type="Proteomes" id="UP000001798"/>
    </source>
</evidence>